<protein>
    <submittedName>
        <fullName evidence="1">Uncharacterized protein</fullName>
    </submittedName>
</protein>
<dbReference type="AlphaFoldDB" id="D5U759"/>
<sequence>MRNDINIKFVNKWIQVYYDDFSLSDDTPSKIANADIFREHRHDQSIFSILSKIYNFYTISYKEFEVNDKKFPINALRDKKNIYNFIASDACNIFIDKLVWYIPIKKNRDNIRYNLKIYAVHSVKKYLGIKEDNDIVITNVNIMNSFLKHIIDKKIIKYIKINKKEINSIIDYMNQYQKVINRL</sequence>
<reference evidence="1 2" key="1">
    <citation type="journal article" date="2010" name="Stand. Genomic Sci.">
        <title>Complete genome sequence of Brachyspira murdochii type strain (56-150).</title>
        <authorList>
            <person name="Pati A."/>
            <person name="Sikorski J."/>
            <person name="Gronow S."/>
            <person name="Munk C."/>
            <person name="Lapidus A."/>
            <person name="Copeland A."/>
            <person name="Glavina Del Tio T."/>
            <person name="Nolan M."/>
            <person name="Lucas S."/>
            <person name="Chen F."/>
            <person name="Tice H."/>
            <person name="Cheng J.F."/>
            <person name="Han C."/>
            <person name="Detter J.C."/>
            <person name="Bruce D."/>
            <person name="Tapia R."/>
            <person name="Goodwin L."/>
            <person name="Pitluck S."/>
            <person name="Liolios K."/>
            <person name="Ivanova N."/>
            <person name="Mavromatis K."/>
            <person name="Mikhailova N."/>
            <person name="Chen A."/>
            <person name="Palaniappan K."/>
            <person name="Land M."/>
            <person name="Hauser L."/>
            <person name="Chang Y.J."/>
            <person name="Jeffries C.D."/>
            <person name="Spring S."/>
            <person name="Rohde M."/>
            <person name="Goker M."/>
            <person name="Bristow J."/>
            <person name="Eisen J.A."/>
            <person name="Markowitz V."/>
            <person name="Hugenholtz P."/>
            <person name="Kyrpides N.C."/>
            <person name="Klenk H.P."/>
        </authorList>
    </citation>
    <scope>NUCLEOTIDE SEQUENCE [LARGE SCALE GENOMIC DNA]</scope>
    <source>
        <strain evidence="2">ATCC 51284 / DSM 12563 / 56-150</strain>
    </source>
</reference>
<evidence type="ECO:0000313" key="2">
    <source>
        <dbReference type="Proteomes" id="UP000001915"/>
    </source>
</evidence>
<dbReference type="HOGENOM" id="CLU_1472532_0_0_12"/>
<dbReference type="Proteomes" id="UP000001915">
    <property type="component" value="Chromosome"/>
</dbReference>
<name>D5U759_BRAM5</name>
<dbReference type="RefSeq" id="WP_013115119.1">
    <property type="nucleotide sequence ID" value="NC_014150.1"/>
</dbReference>
<dbReference type="EMBL" id="CP001959">
    <property type="protein sequence ID" value="ADG72783.1"/>
    <property type="molecule type" value="Genomic_DNA"/>
</dbReference>
<organism evidence="1 2">
    <name type="scientific">Brachyspira murdochii (strain ATCC 51284 / DSM 12563 / 56-150)</name>
    <name type="common">Serpulina murdochii</name>
    <dbReference type="NCBI Taxonomy" id="526224"/>
    <lineage>
        <taxon>Bacteria</taxon>
        <taxon>Pseudomonadati</taxon>
        <taxon>Spirochaetota</taxon>
        <taxon>Spirochaetia</taxon>
        <taxon>Brachyspirales</taxon>
        <taxon>Brachyspiraceae</taxon>
        <taxon>Brachyspira</taxon>
    </lineage>
</organism>
<proteinExistence type="predicted"/>
<gene>
    <name evidence="1" type="ordered locus">Bmur_2716</name>
</gene>
<dbReference type="STRING" id="526224.Bmur_2716"/>
<dbReference type="KEGG" id="brm:Bmur_2716"/>
<evidence type="ECO:0000313" key="1">
    <source>
        <dbReference type="EMBL" id="ADG72783.1"/>
    </source>
</evidence>
<accession>D5U759</accession>